<feature type="compositionally biased region" description="Pro residues" evidence="1">
    <location>
        <begin position="459"/>
        <end position="471"/>
    </location>
</feature>
<keyword evidence="3" id="KW-1185">Reference proteome</keyword>
<sequence length="831" mass="91536">MVNPGAFKGARKAFLMGEKETYSRAVDDGYVAEAVAQIQRRFFKRFPLDLPDDVDPTEETLAAVDDDEIEPEREAPDPDTMTKEEYEAAIMVVESRQKKIAFRRNQIKRWLAYQYTKDHDAGTKLNGPHNPYRALLFKLTGQQFDRPRAKTPCNLWRKTQREAIESQVKTLSAESPVPKTGLAALRDRVARDMFDELPEEEKQKWKFRAQQESADALKTWEKELKSPPSTAPEDRQRCILGLVRFVQPVLDLVCEATGWKASFIAGGPEPAHDGKLNIISVHSGKTTGDVPLDFGTLERDGYKKNFLPMYGRFLKKCYSVEECHARALKVEDVSPLQAAEVEKDGATYFSVEDPPPVVKKSQALDELRRTPLRPPKAPKTGIPPLPVLKPKAPKTTSPPHSVPVLGSKNAASHSHSVKAPGDHSVHNADRLPPRLAFKTRPLTASLSNPSAPKRSSPLAGPPSFPLKPPSGTPDTRPTLSGAPPPTVIDDPFRLASPPAPTTTQTTQAPIMSDPPTPPELDQTLLPSHPPSPPQSPPLSPPYSPPHSPPQPSLQSLPQPPSPSRPPSPTGSSSPIIDSVAPISVAPGDTSYSDSVRQPTTADGNPLPPSPVSQALRRSKRRRSIGQESTEPRPTKKGRVTGKSQVADGNIPVAGSATNQPASLTPLSTDGNAPEWFESAVEMLQSRALDNDKGWMGLVKKWTQFEAQEGYVGSTRLSATSRPEVISAWLHRKRSPNFQPSIDLRRYPKTYMDWWLSLQPGWRVTGRKISFNEVQGDWESLRKPGINGFVNIMVSLFFWGCAVKENRRSSKDWDVYVADCHNALTQLLGPCA</sequence>
<name>A0A409Y5R6_9AGAR</name>
<evidence type="ECO:0000313" key="2">
    <source>
        <dbReference type="EMBL" id="PPQ98301.1"/>
    </source>
</evidence>
<dbReference type="Proteomes" id="UP000284706">
    <property type="component" value="Unassembled WGS sequence"/>
</dbReference>
<comment type="caution">
    <text evidence="2">The sequence shown here is derived from an EMBL/GenBank/DDBJ whole genome shotgun (WGS) entry which is preliminary data.</text>
</comment>
<evidence type="ECO:0000313" key="3">
    <source>
        <dbReference type="Proteomes" id="UP000284706"/>
    </source>
</evidence>
<evidence type="ECO:0000256" key="1">
    <source>
        <dbReference type="SAM" id="MobiDB-lite"/>
    </source>
</evidence>
<feature type="compositionally biased region" description="Polar residues" evidence="1">
    <location>
        <begin position="655"/>
        <end position="670"/>
    </location>
</feature>
<proteinExistence type="predicted"/>
<dbReference type="EMBL" id="NHYE01001123">
    <property type="protein sequence ID" value="PPQ98301.1"/>
    <property type="molecule type" value="Genomic_DNA"/>
</dbReference>
<feature type="compositionally biased region" description="Polar residues" evidence="1">
    <location>
        <begin position="589"/>
        <end position="602"/>
    </location>
</feature>
<accession>A0A409Y5R6</accession>
<feature type="compositionally biased region" description="Pro residues" evidence="1">
    <location>
        <begin position="527"/>
        <end position="568"/>
    </location>
</feature>
<feature type="region of interest" description="Disordered" evidence="1">
    <location>
        <begin position="60"/>
        <end position="80"/>
    </location>
</feature>
<reference evidence="2 3" key="1">
    <citation type="journal article" date="2018" name="Evol. Lett.">
        <title>Horizontal gene cluster transfer increased hallucinogenic mushroom diversity.</title>
        <authorList>
            <person name="Reynolds H.T."/>
            <person name="Vijayakumar V."/>
            <person name="Gluck-Thaler E."/>
            <person name="Korotkin H.B."/>
            <person name="Matheny P.B."/>
            <person name="Slot J.C."/>
        </authorList>
    </citation>
    <scope>NUCLEOTIDE SEQUENCE [LARGE SCALE GENOMIC DNA]</scope>
    <source>
        <strain evidence="2 3">SRW20</strain>
    </source>
</reference>
<feature type="region of interest" description="Disordered" evidence="1">
    <location>
        <begin position="444"/>
        <end position="670"/>
    </location>
</feature>
<feature type="region of interest" description="Disordered" evidence="1">
    <location>
        <begin position="347"/>
        <end position="429"/>
    </location>
</feature>
<feature type="compositionally biased region" description="Acidic residues" evidence="1">
    <location>
        <begin position="60"/>
        <end position="71"/>
    </location>
</feature>
<feature type="compositionally biased region" description="Basic and acidic residues" evidence="1">
    <location>
        <begin position="420"/>
        <end position="429"/>
    </location>
</feature>
<dbReference type="STRING" id="231916.A0A409Y5R6"/>
<dbReference type="InParanoid" id="A0A409Y5R6"/>
<gene>
    <name evidence="2" type="ORF">CVT26_013496</name>
</gene>
<protein>
    <submittedName>
        <fullName evidence="2">Uncharacterized protein</fullName>
    </submittedName>
</protein>
<feature type="compositionally biased region" description="Pro residues" evidence="1">
    <location>
        <begin position="372"/>
        <end position="387"/>
    </location>
</feature>
<organism evidence="2 3">
    <name type="scientific">Gymnopilus dilepis</name>
    <dbReference type="NCBI Taxonomy" id="231916"/>
    <lineage>
        <taxon>Eukaryota</taxon>
        <taxon>Fungi</taxon>
        <taxon>Dikarya</taxon>
        <taxon>Basidiomycota</taxon>
        <taxon>Agaricomycotina</taxon>
        <taxon>Agaricomycetes</taxon>
        <taxon>Agaricomycetidae</taxon>
        <taxon>Agaricales</taxon>
        <taxon>Agaricineae</taxon>
        <taxon>Hymenogastraceae</taxon>
        <taxon>Gymnopilus</taxon>
    </lineage>
</organism>
<dbReference type="AlphaFoldDB" id="A0A409Y5R6"/>
<dbReference type="OrthoDB" id="3250313at2759"/>